<feature type="chain" id="PRO_5002102478" evidence="2">
    <location>
        <begin position="20"/>
        <end position="205"/>
    </location>
</feature>
<evidence type="ECO:0000256" key="1">
    <source>
        <dbReference type="SAM" id="MobiDB-lite"/>
    </source>
</evidence>
<evidence type="ECO:0000313" key="4">
    <source>
        <dbReference type="Proteomes" id="UP000031523"/>
    </source>
</evidence>
<keyword evidence="4" id="KW-1185">Reference proteome</keyword>
<dbReference type="KEGG" id="sals:SLNWT_2865"/>
<dbReference type="PROSITE" id="PS51257">
    <property type="entry name" value="PROKAR_LIPOPROTEIN"/>
    <property type="match status" value="1"/>
</dbReference>
<reference evidence="3 4" key="1">
    <citation type="submission" date="2015-01" db="EMBL/GenBank/DDBJ databases">
        <title>Enhanced salinomycin production by adjusting the supply of polyketide extender units in Streptomyce albus DSM 41398.</title>
        <authorList>
            <person name="Lu C."/>
        </authorList>
    </citation>
    <scope>NUCLEOTIDE SEQUENCE [LARGE SCALE GENOMIC DNA]</scope>
    <source>
        <strain evidence="4">ATCC 21838 / DSM 41398 / FERM P-419 / JCM 4703 / NBRC 107858</strain>
    </source>
</reference>
<organism evidence="3 4">
    <name type="scientific">Streptomyces albus (strain ATCC 21838 / DSM 41398 / FERM P-419 / JCM 4703 / NBRC 107858)</name>
    <dbReference type="NCBI Taxonomy" id="1081613"/>
    <lineage>
        <taxon>Bacteria</taxon>
        <taxon>Bacillati</taxon>
        <taxon>Actinomycetota</taxon>
        <taxon>Actinomycetes</taxon>
        <taxon>Kitasatosporales</taxon>
        <taxon>Streptomycetaceae</taxon>
        <taxon>Streptomyces</taxon>
    </lineage>
</organism>
<name>A0A0B5EX29_STRA4</name>
<accession>A0A0B5EX29</accession>
<gene>
    <name evidence="3" type="ORF">SLNWT_2865</name>
</gene>
<keyword evidence="3" id="KW-0449">Lipoprotein</keyword>
<evidence type="ECO:0000313" key="3">
    <source>
        <dbReference type="EMBL" id="AJE83241.1"/>
    </source>
</evidence>
<sequence length="205" mass="21438">MRGLVRSSAAASAAGVVLAALGVLATACGTNGTGVRDEGPGRTSEPVSRPSPAPSPGSKVDAVSLLRQDPKVGPDIRENLTPCGGRRYPVDVSYGDLTGGTTSDVLVNVMTCADAVGIGTFVYRYTGGSWVHVFGSEEPPVYSEIDRGDLVVTRQFYGQDDPIASPSGEDVITYRWVGGRFTEQNRTHNDYSNAVGDGQSPPSQS</sequence>
<protein>
    <submittedName>
        <fullName evidence="3">Lipoprotein cseA</fullName>
    </submittedName>
</protein>
<dbReference type="AlphaFoldDB" id="A0A0B5EX29"/>
<dbReference type="EMBL" id="CP010519">
    <property type="protein sequence ID" value="AJE83241.1"/>
    <property type="molecule type" value="Genomic_DNA"/>
</dbReference>
<feature type="signal peptide" evidence="2">
    <location>
        <begin position="1"/>
        <end position="19"/>
    </location>
</feature>
<proteinExistence type="predicted"/>
<evidence type="ECO:0000256" key="2">
    <source>
        <dbReference type="SAM" id="SignalP"/>
    </source>
</evidence>
<keyword evidence="2" id="KW-0732">Signal</keyword>
<dbReference type="Proteomes" id="UP000031523">
    <property type="component" value="Chromosome"/>
</dbReference>
<feature type="region of interest" description="Disordered" evidence="1">
    <location>
        <begin position="31"/>
        <end position="60"/>
    </location>
</feature>